<dbReference type="STRING" id="469383.Cwoe_1842"/>
<dbReference type="Proteomes" id="UP000008229">
    <property type="component" value="Chromosome"/>
</dbReference>
<reference evidence="3" key="2">
    <citation type="submission" date="2010-01" db="EMBL/GenBank/DDBJ databases">
        <title>The complete genome of Conexibacter woesei DSM 14684.</title>
        <authorList>
            <consortium name="US DOE Joint Genome Institute (JGI-PGF)"/>
            <person name="Lucas S."/>
            <person name="Copeland A."/>
            <person name="Lapidus A."/>
            <person name="Glavina del Rio T."/>
            <person name="Dalin E."/>
            <person name="Tice H."/>
            <person name="Bruce D."/>
            <person name="Goodwin L."/>
            <person name="Pitluck S."/>
            <person name="Kyrpides N."/>
            <person name="Mavromatis K."/>
            <person name="Ivanova N."/>
            <person name="Mikhailova N."/>
            <person name="Chertkov O."/>
            <person name="Brettin T."/>
            <person name="Detter J.C."/>
            <person name="Han C."/>
            <person name="Larimer F."/>
            <person name="Land M."/>
            <person name="Hauser L."/>
            <person name="Markowitz V."/>
            <person name="Cheng J.-F."/>
            <person name="Hugenholtz P."/>
            <person name="Woyke T."/>
            <person name="Wu D."/>
            <person name="Pukall R."/>
            <person name="Steenblock K."/>
            <person name="Schneider S."/>
            <person name="Klenk H.-P."/>
            <person name="Eisen J.A."/>
        </authorList>
    </citation>
    <scope>NUCLEOTIDE SEQUENCE [LARGE SCALE GENOMIC DNA]</scope>
    <source>
        <strain evidence="3">DSM 14684 / CIP 108061 / JCM 11494 / NBRC 100937 / ID131577</strain>
    </source>
</reference>
<accession>D3F293</accession>
<dbReference type="KEGG" id="cwo:Cwoe_1842"/>
<feature type="chain" id="PRO_5003042910" evidence="1">
    <location>
        <begin position="27"/>
        <end position="259"/>
    </location>
</feature>
<evidence type="ECO:0000313" key="2">
    <source>
        <dbReference type="EMBL" id="ADB50268.1"/>
    </source>
</evidence>
<dbReference type="HOGENOM" id="CLU_1118668_0_0_11"/>
<protein>
    <submittedName>
        <fullName evidence="2">Uncharacterized protein</fullName>
    </submittedName>
</protein>
<keyword evidence="1" id="KW-0732">Signal</keyword>
<evidence type="ECO:0000313" key="3">
    <source>
        <dbReference type="Proteomes" id="UP000008229"/>
    </source>
</evidence>
<proteinExistence type="predicted"/>
<gene>
    <name evidence="2" type="ordered locus">Cwoe_1842</name>
</gene>
<dbReference type="EMBL" id="CP001854">
    <property type="protein sequence ID" value="ADB50268.1"/>
    <property type="molecule type" value="Genomic_DNA"/>
</dbReference>
<sequence length="259" mass="27261" precursor="true">MSFPRWRTLAGVSLAVFGVSAASAQAADPVSVDMVQELKVGISPSKAGTKQKPKAAAIDVTIQSPTETPATTKSVDVFFGKGIEFNNRAFPTCSLKTINATRSLSKCPKGSIVGKGKARAIGFLSGQRVPESLTVTAVNSPGNTLQLFVKGTNPLQIAAPITGKLTKASGQYGYKLSVTLPQELREVLDGVYAPLVFFNVKVQSQTTVKRGGKSTKVNYVETTSCPRGGWPFKADFVFDQAAPFIDGPLTATSPAAKCS</sequence>
<name>D3F293_CONWI</name>
<evidence type="ECO:0000256" key="1">
    <source>
        <dbReference type="SAM" id="SignalP"/>
    </source>
</evidence>
<dbReference type="AlphaFoldDB" id="D3F293"/>
<keyword evidence="3" id="KW-1185">Reference proteome</keyword>
<reference evidence="2 3" key="1">
    <citation type="journal article" date="2010" name="Stand. Genomic Sci.">
        <title>Complete genome sequence of Conexibacter woesei type strain (ID131577).</title>
        <authorList>
            <person name="Pukall R."/>
            <person name="Lapidus A."/>
            <person name="Glavina Del Rio T."/>
            <person name="Copeland A."/>
            <person name="Tice H."/>
            <person name="Cheng J.-F."/>
            <person name="Lucas S."/>
            <person name="Chen F."/>
            <person name="Nolan M."/>
            <person name="Bruce D."/>
            <person name="Goodwin L."/>
            <person name="Pitluck S."/>
            <person name="Mavromatis K."/>
            <person name="Ivanova N."/>
            <person name="Ovchinnikova G."/>
            <person name="Pati A."/>
            <person name="Chen A."/>
            <person name="Palaniappan K."/>
            <person name="Land M."/>
            <person name="Hauser L."/>
            <person name="Chang Y.-J."/>
            <person name="Jeffries C.D."/>
            <person name="Chain P."/>
            <person name="Meincke L."/>
            <person name="Sims D."/>
            <person name="Brettin T."/>
            <person name="Detter J.C."/>
            <person name="Rohde M."/>
            <person name="Goeker M."/>
            <person name="Bristow J."/>
            <person name="Eisen J.A."/>
            <person name="Markowitz V."/>
            <person name="Kyrpides N.C."/>
            <person name="Klenk H.-P."/>
            <person name="Hugenholtz P."/>
        </authorList>
    </citation>
    <scope>NUCLEOTIDE SEQUENCE [LARGE SCALE GENOMIC DNA]</scope>
    <source>
        <strain evidence="3">DSM 14684 / CIP 108061 / JCM 11494 / NBRC 100937 / ID131577</strain>
    </source>
</reference>
<organism evidence="2 3">
    <name type="scientific">Conexibacter woesei (strain DSM 14684 / CCUG 47730 / CIP 108061 / JCM 11494 / NBRC 100937 / ID131577)</name>
    <dbReference type="NCBI Taxonomy" id="469383"/>
    <lineage>
        <taxon>Bacteria</taxon>
        <taxon>Bacillati</taxon>
        <taxon>Actinomycetota</taxon>
        <taxon>Thermoleophilia</taxon>
        <taxon>Solirubrobacterales</taxon>
        <taxon>Conexibacteraceae</taxon>
        <taxon>Conexibacter</taxon>
    </lineage>
</organism>
<feature type="signal peptide" evidence="1">
    <location>
        <begin position="1"/>
        <end position="26"/>
    </location>
</feature>